<organism evidence="1 2">
    <name type="scientific">Aquamicrobium aerolatum DSM 21857</name>
    <dbReference type="NCBI Taxonomy" id="1121003"/>
    <lineage>
        <taxon>Bacteria</taxon>
        <taxon>Pseudomonadati</taxon>
        <taxon>Pseudomonadota</taxon>
        <taxon>Alphaproteobacteria</taxon>
        <taxon>Hyphomicrobiales</taxon>
        <taxon>Phyllobacteriaceae</taxon>
        <taxon>Aerobium</taxon>
    </lineage>
</organism>
<dbReference type="EMBL" id="FORF01000030">
    <property type="protein sequence ID" value="SFJ57084.1"/>
    <property type="molecule type" value="Genomic_DNA"/>
</dbReference>
<dbReference type="AlphaFoldDB" id="A0A1I3SE66"/>
<proteinExistence type="predicted"/>
<dbReference type="STRING" id="1121003.SAMN03080618_03343"/>
<evidence type="ECO:0000313" key="1">
    <source>
        <dbReference type="EMBL" id="SFJ57084.1"/>
    </source>
</evidence>
<accession>A0A1I3SE66</accession>
<reference evidence="2" key="1">
    <citation type="submission" date="2016-10" db="EMBL/GenBank/DDBJ databases">
        <authorList>
            <person name="Varghese N."/>
            <person name="Submissions S."/>
        </authorList>
    </citation>
    <scope>NUCLEOTIDE SEQUENCE [LARGE SCALE GENOMIC DNA]</scope>
    <source>
        <strain evidence="2">DSM 21857</strain>
    </source>
</reference>
<keyword evidence="2" id="KW-1185">Reference proteome</keyword>
<sequence length="119" mass="13140">MKNPFPVAFRASVSYDGGQTFKGGGPVSHATFTRNGEAGLYRDNLTIWAGGQNSNRDLTLTVSDPSRLPEFLVDLLLVARDEGDEDERVEDFNNRLSLRDEVAVAMEKAAARLRSAPRR</sequence>
<evidence type="ECO:0000313" key="2">
    <source>
        <dbReference type="Proteomes" id="UP000242763"/>
    </source>
</evidence>
<name>A0A1I3SE66_9HYPH</name>
<protein>
    <submittedName>
        <fullName evidence="1">Uncharacterized protein</fullName>
    </submittedName>
</protein>
<dbReference type="Proteomes" id="UP000242763">
    <property type="component" value="Unassembled WGS sequence"/>
</dbReference>
<gene>
    <name evidence="1" type="ORF">SAMN03080618_03343</name>
</gene>